<dbReference type="Pfam" id="PF00535">
    <property type="entry name" value="Glycos_transf_2"/>
    <property type="match status" value="1"/>
</dbReference>
<dbReference type="InterPro" id="IPR001173">
    <property type="entry name" value="Glyco_trans_2-like"/>
</dbReference>
<dbReference type="PANTHER" id="PTHR43685:SF2">
    <property type="entry name" value="GLYCOSYLTRANSFERASE 2-LIKE DOMAIN-CONTAINING PROTEIN"/>
    <property type="match status" value="1"/>
</dbReference>
<evidence type="ECO:0000259" key="1">
    <source>
        <dbReference type="Pfam" id="PF00535"/>
    </source>
</evidence>
<keyword evidence="2" id="KW-0808">Transferase</keyword>
<dbReference type="SUPFAM" id="SSF53448">
    <property type="entry name" value="Nucleotide-diphospho-sugar transferases"/>
    <property type="match status" value="1"/>
</dbReference>
<dbReference type="Proteomes" id="UP000066203">
    <property type="component" value="Chromosome"/>
</dbReference>
<accession>A0A0K2RXU5</accession>
<dbReference type="Gene3D" id="3.90.550.10">
    <property type="entry name" value="Spore Coat Polysaccharide Biosynthesis Protein SpsA, Chain A"/>
    <property type="match status" value="1"/>
</dbReference>
<evidence type="ECO:0000313" key="2">
    <source>
        <dbReference type="EMBL" id="BAS19643.1"/>
    </source>
</evidence>
<feature type="domain" description="Glycosyltransferase 2-like" evidence="1">
    <location>
        <begin position="13"/>
        <end position="131"/>
    </location>
</feature>
<dbReference type="PANTHER" id="PTHR43685">
    <property type="entry name" value="GLYCOSYLTRANSFERASE"/>
    <property type="match status" value="1"/>
</dbReference>
<dbReference type="AlphaFoldDB" id="A0A0K2RXU5"/>
<dbReference type="InterPro" id="IPR029044">
    <property type="entry name" value="Nucleotide-diphossugar_trans"/>
</dbReference>
<dbReference type="PATRIC" id="fig|43675.28.peg.399"/>
<organism evidence="2">
    <name type="scientific">Rothia mucilaginosa</name>
    <dbReference type="NCBI Taxonomy" id="43675"/>
    <lineage>
        <taxon>Bacteria</taxon>
        <taxon>Bacillati</taxon>
        <taxon>Actinomycetota</taxon>
        <taxon>Actinomycetes</taxon>
        <taxon>Micrococcales</taxon>
        <taxon>Micrococcaceae</taxon>
        <taxon>Rothia</taxon>
    </lineage>
</organism>
<gene>
    <name evidence="2" type="ORF">RM6536_0396</name>
</gene>
<protein>
    <submittedName>
        <fullName evidence="2">Glycosyl transferase</fullName>
    </submittedName>
</protein>
<dbReference type="InterPro" id="IPR050834">
    <property type="entry name" value="Glycosyltransf_2"/>
</dbReference>
<sequence length="315" mass="35063">MNNMSEKYEYEASVVIPAYNAAPFITTQLEALAKQTTTRSFEVVISDNGSTDNTIALVEAFNAPYPLRWVDSSNIKGPANARNVGAREARGKILVFCDSDDYVETGWLDGHLAVQDEHGPALVSGANLHNNNPVEVLKAYGVPLDSDEKVLANPSLVEAEEEIPPFAGFLPSITGCNFSVPRDVYLRNSGMDCSYIAGSEETDFSWRVSQSGIPFYKTYAALVHYRLRSTPKKIFRQQRNYQHYRMLLWMRFKDQGMNGPSIKYSVIALAKSLPLLLSPATRLVGAREAGANLGALEGMFQYRFRTVPERQLMDS</sequence>
<proteinExistence type="predicted"/>
<dbReference type="CDD" id="cd00761">
    <property type="entry name" value="Glyco_tranf_GTA_type"/>
    <property type="match status" value="1"/>
</dbReference>
<evidence type="ECO:0000313" key="3">
    <source>
        <dbReference type="Proteomes" id="UP000066203"/>
    </source>
</evidence>
<dbReference type="GO" id="GO:0016740">
    <property type="term" value="F:transferase activity"/>
    <property type="evidence" value="ECO:0007669"/>
    <property type="project" value="UniProtKB-KW"/>
</dbReference>
<name>A0A0K2RXU5_9MICC</name>
<dbReference type="EMBL" id="AP014938">
    <property type="protein sequence ID" value="BAS19643.1"/>
    <property type="molecule type" value="Genomic_DNA"/>
</dbReference>
<reference evidence="3" key="1">
    <citation type="submission" date="2015-08" db="EMBL/GenBank/DDBJ databases">
        <title>Complete genome sequence of Rothia mucilaginosa strain NUM-Rm6536.</title>
        <authorList>
            <person name="Nambu T."/>
        </authorList>
    </citation>
    <scope>NUCLEOTIDE SEQUENCE [LARGE SCALE GENOMIC DNA]</scope>
    <source>
        <strain evidence="3">NUM-Rm6536</strain>
    </source>
</reference>